<evidence type="ECO:0000256" key="1">
    <source>
        <dbReference type="SAM" id="MobiDB-lite"/>
    </source>
</evidence>
<name>A0A4Y2CAB4_ARAVE</name>
<dbReference type="Proteomes" id="UP000499080">
    <property type="component" value="Unassembled WGS sequence"/>
</dbReference>
<accession>A0A4Y2CAB4</accession>
<protein>
    <submittedName>
        <fullName evidence="2">Uncharacterized protein</fullName>
    </submittedName>
</protein>
<evidence type="ECO:0000313" key="3">
    <source>
        <dbReference type="Proteomes" id="UP000499080"/>
    </source>
</evidence>
<gene>
    <name evidence="2" type="ORF">AVEN_27230_1</name>
</gene>
<dbReference type="AlphaFoldDB" id="A0A4Y2CAB4"/>
<evidence type="ECO:0000313" key="2">
    <source>
        <dbReference type="EMBL" id="GBM01130.1"/>
    </source>
</evidence>
<feature type="region of interest" description="Disordered" evidence="1">
    <location>
        <begin position="77"/>
        <end position="102"/>
    </location>
</feature>
<sequence length="132" mass="15187">MESLGQVSSSERKGSQFETRIHQRFVVYMGLVHMKSDIQSQKKCLCCLCDVVNGEFNHSPRCLKLLRKYSWNVMEQKGAMGRKEEDSEQKNDVGRREEKVLVSGREAIAKSSNQIPPLMHFVDNHNEGDYSH</sequence>
<dbReference type="EMBL" id="BGPR01000165">
    <property type="protein sequence ID" value="GBM01130.1"/>
    <property type="molecule type" value="Genomic_DNA"/>
</dbReference>
<organism evidence="2 3">
    <name type="scientific">Araneus ventricosus</name>
    <name type="common">Orbweaver spider</name>
    <name type="synonym">Epeira ventricosa</name>
    <dbReference type="NCBI Taxonomy" id="182803"/>
    <lineage>
        <taxon>Eukaryota</taxon>
        <taxon>Metazoa</taxon>
        <taxon>Ecdysozoa</taxon>
        <taxon>Arthropoda</taxon>
        <taxon>Chelicerata</taxon>
        <taxon>Arachnida</taxon>
        <taxon>Araneae</taxon>
        <taxon>Araneomorphae</taxon>
        <taxon>Entelegynae</taxon>
        <taxon>Araneoidea</taxon>
        <taxon>Araneidae</taxon>
        <taxon>Araneus</taxon>
    </lineage>
</organism>
<keyword evidence="3" id="KW-1185">Reference proteome</keyword>
<reference evidence="2 3" key="1">
    <citation type="journal article" date="2019" name="Sci. Rep.">
        <title>Orb-weaving spider Araneus ventricosus genome elucidates the spidroin gene catalogue.</title>
        <authorList>
            <person name="Kono N."/>
            <person name="Nakamura H."/>
            <person name="Ohtoshi R."/>
            <person name="Moran D.A.P."/>
            <person name="Shinohara A."/>
            <person name="Yoshida Y."/>
            <person name="Fujiwara M."/>
            <person name="Mori M."/>
            <person name="Tomita M."/>
            <person name="Arakawa K."/>
        </authorList>
    </citation>
    <scope>NUCLEOTIDE SEQUENCE [LARGE SCALE GENOMIC DNA]</scope>
</reference>
<feature type="compositionally biased region" description="Basic and acidic residues" evidence="1">
    <location>
        <begin position="81"/>
        <end position="100"/>
    </location>
</feature>
<dbReference type="OrthoDB" id="10535639at2759"/>
<comment type="caution">
    <text evidence="2">The sequence shown here is derived from an EMBL/GenBank/DDBJ whole genome shotgun (WGS) entry which is preliminary data.</text>
</comment>
<proteinExistence type="predicted"/>